<dbReference type="Proteomes" id="UP000281406">
    <property type="component" value="Unassembled WGS sequence"/>
</dbReference>
<evidence type="ECO:0000313" key="1">
    <source>
        <dbReference type="EMBL" id="ROJ29383.1"/>
    </source>
</evidence>
<comment type="caution">
    <text evidence="1">The sequence shown here is derived from an EMBL/GenBank/DDBJ whole genome shotgun (WGS) entry which is preliminary data.</text>
</comment>
<organism evidence="1 2">
    <name type="scientific">Anabarilius grahami</name>
    <name type="common">Kanglang fish</name>
    <name type="synonym">Barilius grahami</name>
    <dbReference type="NCBI Taxonomy" id="495550"/>
    <lineage>
        <taxon>Eukaryota</taxon>
        <taxon>Metazoa</taxon>
        <taxon>Chordata</taxon>
        <taxon>Craniata</taxon>
        <taxon>Vertebrata</taxon>
        <taxon>Euteleostomi</taxon>
        <taxon>Actinopterygii</taxon>
        <taxon>Neopterygii</taxon>
        <taxon>Teleostei</taxon>
        <taxon>Ostariophysi</taxon>
        <taxon>Cypriniformes</taxon>
        <taxon>Xenocyprididae</taxon>
        <taxon>Xenocypridinae</taxon>
        <taxon>Xenocypridinae incertae sedis</taxon>
        <taxon>Anabarilius</taxon>
    </lineage>
</organism>
<gene>
    <name evidence="1" type="ORF">DPX16_13827</name>
</gene>
<proteinExistence type="predicted"/>
<evidence type="ECO:0000313" key="2">
    <source>
        <dbReference type="Proteomes" id="UP000281406"/>
    </source>
</evidence>
<sequence length="86" mass="9342">MDGLLRNYATGCRVDEAFTMDDLVDLISADTSGLRCGRVQLRIVFITPHHDDGSRGQLKGLGVGRDAAWTDRQALAGDRAPELLSL</sequence>
<dbReference type="EMBL" id="RJVU01062584">
    <property type="protein sequence ID" value="ROJ29383.1"/>
    <property type="molecule type" value="Genomic_DNA"/>
</dbReference>
<keyword evidence="2" id="KW-1185">Reference proteome</keyword>
<name>A0A3N0XTK4_ANAGA</name>
<dbReference type="AlphaFoldDB" id="A0A3N0XTK4"/>
<accession>A0A3N0XTK4</accession>
<dbReference type="OrthoDB" id="5920062at2759"/>
<reference evidence="1 2" key="1">
    <citation type="submission" date="2018-10" db="EMBL/GenBank/DDBJ databases">
        <title>Genome assembly for a Yunnan-Guizhou Plateau 3E fish, Anabarilius grahami (Regan), and its evolutionary and genetic applications.</title>
        <authorList>
            <person name="Jiang W."/>
        </authorList>
    </citation>
    <scope>NUCLEOTIDE SEQUENCE [LARGE SCALE GENOMIC DNA]</scope>
    <source>
        <strain evidence="1">AG-KIZ</strain>
        <tissue evidence="1">Muscle</tissue>
    </source>
</reference>
<protein>
    <submittedName>
        <fullName evidence="1">Uncharacterized protein</fullName>
    </submittedName>
</protein>